<dbReference type="EMBL" id="JACHJV010000001">
    <property type="protein sequence ID" value="MBB4927056.1"/>
    <property type="molecule type" value="Genomic_DNA"/>
</dbReference>
<protein>
    <submittedName>
        <fullName evidence="3">Spermidine synthase</fullName>
    </submittedName>
</protein>
<evidence type="ECO:0000313" key="3">
    <source>
        <dbReference type="EMBL" id="MBB4927056.1"/>
    </source>
</evidence>
<dbReference type="Pfam" id="PF01564">
    <property type="entry name" value="Spermine_synth"/>
    <property type="match status" value="1"/>
</dbReference>
<sequence length="331" mass="34144">MTIPPGDAAAESAGEAAAEPAGGASAQPSADASGEPSAAAAAGLAAGPWAEESEPVPVQRAVAFGTAKLMPDLDSDGAWLLTLDGTPQSYVDLAEPTHLEFEYTRRLGHLADTLAPEGQALDVLHLGGGALTLPRYLAATRPGSRQQVAEADGPLVELVREVLPWGDPGITVTVADARELLERTAPHSLDLVIADVFQGSRTPAHLTSTEFVQLAAAALRPTGCYVANLADSAPLDFARAQAATVRAVFAHTCLVAEPSVLRGRRYGNLLLIGSPAPLPVEPLTRRLAGDPFPARLTSGPELRRLIGTATAVTDDRAHPSPPPPTGAFSIG</sequence>
<gene>
    <name evidence="3" type="ORF">FHR34_006049</name>
</gene>
<name>A0A7W7R919_KITKI</name>
<dbReference type="InterPro" id="IPR029063">
    <property type="entry name" value="SAM-dependent_MTases_sf"/>
</dbReference>
<feature type="region of interest" description="Disordered" evidence="2">
    <location>
        <begin position="1"/>
        <end position="52"/>
    </location>
</feature>
<proteinExistence type="predicted"/>
<keyword evidence="1" id="KW-0620">Polyamine biosynthesis</keyword>
<accession>A0A7W7R919</accession>
<dbReference type="Gene3D" id="3.40.50.150">
    <property type="entry name" value="Vaccinia Virus protein VP39"/>
    <property type="match status" value="1"/>
</dbReference>
<dbReference type="SUPFAM" id="SSF53335">
    <property type="entry name" value="S-adenosyl-L-methionine-dependent methyltransferases"/>
    <property type="match status" value="1"/>
</dbReference>
<comment type="caution">
    <text evidence="3">The sequence shown here is derived from an EMBL/GenBank/DDBJ whole genome shotgun (WGS) entry which is preliminary data.</text>
</comment>
<dbReference type="PANTHER" id="PTHR43317">
    <property type="entry name" value="THERMOSPERMINE SYNTHASE ACAULIS5"/>
    <property type="match status" value="1"/>
</dbReference>
<dbReference type="PANTHER" id="PTHR43317:SF1">
    <property type="entry name" value="THERMOSPERMINE SYNTHASE ACAULIS5"/>
    <property type="match status" value="1"/>
</dbReference>
<dbReference type="NCBIfam" id="NF037959">
    <property type="entry name" value="MFS_SpdSyn"/>
    <property type="match status" value="1"/>
</dbReference>
<keyword evidence="4" id="KW-1185">Reference proteome</keyword>
<organism evidence="3 4">
    <name type="scientific">Kitasatospora kifunensis</name>
    <name type="common">Streptomyces kifunensis</name>
    <dbReference type="NCBI Taxonomy" id="58351"/>
    <lineage>
        <taxon>Bacteria</taxon>
        <taxon>Bacillati</taxon>
        <taxon>Actinomycetota</taxon>
        <taxon>Actinomycetes</taxon>
        <taxon>Kitasatosporales</taxon>
        <taxon>Streptomycetaceae</taxon>
        <taxon>Kitasatospora</taxon>
    </lineage>
</organism>
<reference evidence="3 4" key="1">
    <citation type="submission" date="2020-08" db="EMBL/GenBank/DDBJ databases">
        <title>Sequencing the genomes of 1000 actinobacteria strains.</title>
        <authorList>
            <person name="Klenk H.-P."/>
        </authorList>
    </citation>
    <scope>NUCLEOTIDE SEQUENCE [LARGE SCALE GENOMIC DNA]</scope>
    <source>
        <strain evidence="3 4">DSM 41654</strain>
    </source>
</reference>
<feature type="compositionally biased region" description="Low complexity" evidence="2">
    <location>
        <begin position="1"/>
        <end position="50"/>
    </location>
</feature>
<dbReference type="AlphaFoldDB" id="A0A7W7R919"/>
<evidence type="ECO:0000256" key="2">
    <source>
        <dbReference type="SAM" id="MobiDB-lite"/>
    </source>
</evidence>
<evidence type="ECO:0000256" key="1">
    <source>
        <dbReference type="ARBA" id="ARBA00023115"/>
    </source>
</evidence>
<dbReference type="Proteomes" id="UP000540506">
    <property type="component" value="Unassembled WGS sequence"/>
</dbReference>
<evidence type="ECO:0000313" key="4">
    <source>
        <dbReference type="Proteomes" id="UP000540506"/>
    </source>
</evidence>
<feature type="region of interest" description="Disordered" evidence="2">
    <location>
        <begin position="310"/>
        <end position="331"/>
    </location>
</feature>
<dbReference type="GO" id="GO:0006596">
    <property type="term" value="P:polyamine biosynthetic process"/>
    <property type="evidence" value="ECO:0007669"/>
    <property type="project" value="UniProtKB-KW"/>
</dbReference>